<protein>
    <submittedName>
        <fullName evidence="2">Uncharacterized protein</fullName>
    </submittedName>
</protein>
<reference evidence="2 3" key="1">
    <citation type="submission" date="2015-04" db="EMBL/GenBank/DDBJ databases">
        <title>Complete genome sequence of Schizopora paradoxa KUC8140, a cosmopolitan wood degrader in East Asia.</title>
        <authorList>
            <consortium name="DOE Joint Genome Institute"/>
            <person name="Min B."/>
            <person name="Park H."/>
            <person name="Jang Y."/>
            <person name="Kim J.-J."/>
            <person name="Kim K.H."/>
            <person name="Pangilinan J."/>
            <person name="Lipzen A."/>
            <person name="Riley R."/>
            <person name="Grigoriev I.V."/>
            <person name="Spatafora J.W."/>
            <person name="Choi I.-G."/>
        </authorList>
    </citation>
    <scope>NUCLEOTIDE SEQUENCE [LARGE SCALE GENOMIC DNA]</scope>
    <source>
        <strain evidence="2 3">KUC8140</strain>
    </source>
</reference>
<feature type="compositionally biased region" description="Polar residues" evidence="1">
    <location>
        <begin position="52"/>
        <end position="61"/>
    </location>
</feature>
<accession>A0A0H2R1P9</accession>
<feature type="region of interest" description="Disordered" evidence="1">
    <location>
        <begin position="52"/>
        <end position="87"/>
    </location>
</feature>
<evidence type="ECO:0000313" key="3">
    <source>
        <dbReference type="Proteomes" id="UP000053477"/>
    </source>
</evidence>
<organism evidence="2 3">
    <name type="scientific">Schizopora paradoxa</name>
    <dbReference type="NCBI Taxonomy" id="27342"/>
    <lineage>
        <taxon>Eukaryota</taxon>
        <taxon>Fungi</taxon>
        <taxon>Dikarya</taxon>
        <taxon>Basidiomycota</taxon>
        <taxon>Agaricomycotina</taxon>
        <taxon>Agaricomycetes</taxon>
        <taxon>Hymenochaetales</taxon>
        <taxon>Schizoporaceae</taxon>
        <taxon>Schizopora</taxon>
    </lineage>
</organism>
<dbReference type="InParanoid" id="A0A0H2R1P9"/>
<dbReference type="EMBL" id="KQ086275">
    <property type="protein sequence ID" value="KLO05704.1"/>
    <property type="molecule type" value="Genomic_DNA"/>
</dbReference>
<dbReference type="SUPFAM" id="SSF48452">
    <property type="entry name" value="TPR-like"/>
    <property type="match status" value="1"/>
</dbReference>
<dbReference type="InterPro" id="IPR011990">
    <property type="entry name" value="TPR-like_helical_dom_sf"/>
</dbReference>
<dbReference type="Proteomes" id="UP000053477">
    <property type="component" value="Unassembled WGS sequence"/>
</dbReference>
<evidence type="ECO:0000313" key="2">
    <source>
        <dbReference type="EMBL" id="KLO05704.1"/>
    </source>
</evidence>
<dbReference type="AlphaFoldDB" id="A0A0H2R1P9"/>
<evidence type="ECO:0000256" key="1">
    <source>
        <dbReference type="SAM" id="MobiDB-lite"/>
    </source>
</evidence>
<keyword evidence="3" id="KW-1185">Reference proteome</keyword>
<sequence>MLSEFDGIEILDDCDVPKDRELRMQEAFDRSKRSYHSEQIFTEIGHFRSLNLPTASASGTDPRSHGEEPLANASESCDRASFPDSSNEHDPIALRLRNLEYRLNDLYLRGQFQEALDLGLAELAREEASSDGKDGREQQILDLIMRCAIRLKNHETAVRLADKNVQKYPNIPGLLATASEAYLFSGESRKALSPVLRAISIRGPLPPFLRLLCETLLSMKESAHTIGLRNEATTALAELAGFVKAVLQSRPTVSRLGVGKPSNPMNATVPDAVPESIVREKASICGLSEFEEQGLVDLLCRGSATTVEDIRSVRGL</sequence>
<name>A0A0H2R1P9_9AGAM</name>
<dbReference type="Gene3D" id="1.25.40.10">
    <property type="entry name" value="Tetratricopeptide repeat domain"/>
    <property type="match status" value="1"/>
</dbReference>
<gene>
    <name evidence="2" type="ORF">SCHPADRAFT_715953</name>
</gene>
<dbReference type="OrthoDB" id="2124108at2759"/>
<proteinExistence type="predicted"/>